<sequence length="148" mass="17019">MPAPSEPLTASSRFFLFIIRFLLSLAGFALNQPKTHRYPKLIWQRINGMARFSDALDTWSDLVIPRKRAYCCGDFSTDVKATDWITWVQMEEWLLKGSLGLDGDWIDDTYPDDKSGRQPYTCFEKGVIHYVKDANRIVRDAASKDHIA</sequence>
<dbReference type="EMBL" id="CM042034">
    <property type="protein sequence ID" value="KAI3762401.1"/>
    <property type="molecule type" value="Genomic_DNA"/>
</dbReference>
<protein>
    <submittedName>
        <fullName evidence="1">Uncharacterized protein</fullName>
    </submittedName>
</protein>
<comment type="caution">
    <text evidence="1">The sequence shown here is derived from an EMBL/GenBank/DDBJ whole genome shotgun (WGS) entry which is preliminary data.</text>
</comment>
<accession>A0ACB9EVE7</accession>
<organism evidence="1 2">
    <name type="scientific">Smallanthus sonchifolius</name>
    <dbReference type="NCBI Taxonomy" id="185202"/>
    <lineage>
        <taxon>Eukaryota</taxon>
        <taxon>Viridiplantae</taxon>
        <taxon>Streptophyta</taxon>
        <taxon>Embryophyta</taxon>
        <taxon>Tracheophyta</taxon>
        <taxon>Spermatophyta</taxon>
        <taxon>Magnoliopsida</taxon>
        <taxon>eudicotyledons</taxon>
        <taxon>Gunneridae</taxon>
        <taxon>Pentapetalae</taxon>
        <taxon>asterids</taxon>
        <taxon>campanulids</taxon>
        <taxon>Asterales</taxon>
        <taxon>Asteraceae</taxon>
        <taxon>Asteroideae</taxon>
        <taxon>Heliantheae alliance</taxon>
        <taxon>Millerieae</taxon>
        <taxon>Smallanthus</taxon>
    </lineage>
</organism>
<keyword evidence="2" id="KW-1185">Reference proteome</keyword>
<reference evidence="1 2" key="2">
    <citation type="journal article" date="2022" name="Mol. Ecol. Resour.">
        <title>The genomes of chicory, endive, great burdock and yacon provide insights into Asteraceae paleo-polyploidization history and plant inulin production.</title>
        <authorList>
            <person name="Fan W."/>
            <person name="Wang S."/>
            <person name="Wang H."/>
            <person name="Wang A."/>
            <person name="Jiang F."/>
            <person name="Liu H."/>
            <person name="Zhao H."/>
            <person name="Xu D."/>
            <person name="Zhang Y."/>
        </authorList>
    </citation>
    <scope>NUCLEOTIDE SEQUENCE [LARGE SCALE GENOMIC DNA]</scope>
    <source>
        <strain evidence="2">cv. Yunnan</strain>
        <tissue evidence="1">Leaves</tissue>
    </source>
</reference>
<dbReference type="Proteomes" id="UP001056120">
    <property type="component" value="Linkage Group LG17"/>
</dbReference>
<evidence type="ECO:0000313" key="1">
    <source>
        <dbReference type="EMBL" id="KAI3762401.1"/>
    </source>
</evidence>
<gene>
    <name evidence="1" type="ORF">L1987_52831</name>
</gene>
<proteinExistence type="predicted"/>
<reference evidence="2" key="1">
    <citation type="journal article" date="2022" name="Mol. Ecol. Resour.">
        <title>The genomes of chicory, endive, great burdock and yacon provide insights into Asteraceae palaeo-polyploidization history and plant inulin production.</title>
        <authorList>
            <person name="Fan W."/>
            <person name="Wang S."/>
            <person name="Wang H."/>
            <person name="Wang A."/>
            <person name="Jiang F."/>
            <person name="Liu H."/>
            <person name="Zhao H."/>
            <person name="Xu D."/>
            <person name="Zhang Y."/>
        </authorList>
    </citation>
    <scope>NUCLEOTIDE SEQUENCE [LARGE SCALE GENOMIC DNA]</scope>
    <source>
        <strain evidence="2">cv. Yunnan</strain>
    </source>
</reference>
<name>A0ACB9EVE7_9ASTR</name>
<evidence type="ECO:0000313" key="2">
    <source>
        <dbReference type="Proteomes" id="UP001056120"/>
    </source>
</evidence>